<keyword evidence="3" id="KW-1185">Reference proteome</keyword>
<name>A0ABP8UYV1_9GAMM</name>
<dbReference type="EMBL" id="BAABFL010000080">
    <property type="protein sequence ID" value="GAA4648514.1"/>
    <property type="molecule type" value="Genomic_DNA"/>
</dbReference>
<gene>
    <name evidence="2" type="ORF">GCM10023116_07830</name>
</gene>
<proteinExistence type="predicted"/>
<dbReference type="RefSeq" id="WP_345194169.1">
    <property type="nucleotide sequence ID" value="NZ_BAABFL010000080.1"/>
</dbReference>
<evidence type="ECO:0000256" key="1">
    <source>
        <dbReference type="SAM" id="MobiDB-lite"/>
    </source>
</evidence>
<evidence type="ECO:0008006" key="4">
    <source>
        <dbReference type="Google" id="ProtNLM"/>
    </source>
</evidence>
<dbReference type="Proteomes" id="UP001500604">
    <property type="component" value="Unassembled WGS sequence"/>
</dbReference>
<evidence type="ECO:0000313" key="2">
    <source>
        <dbReference type="EMBL" id="GAA4648514.1"/>
    </source>
</evidence>
<evidence type="ECO:0000313" key="3">
    <source>
        <dbReference type="Proteomes" id="UP001500604"/>
    </source>
</evidence>
<sequence length="150" mass="17384">MVDVLVFKSFQAFYSGKGMASGVRKNGGGYEQQQNTHIHRETDNPAADRTNLSVTIINRRLNELRVKQARHDRVIRKRRAEHFKVKQAWFLENTLSLEKEGSLPEVFLPPGQMLGDGRMRDCCFSDDGNWLYMLFEKRVKSLGYKFLITT</sequence>
<feature type="region of interest" description="Disordered" evidence="1">
    <location>
        <begin position="24"/>
        <end position="43"/>
    </location>
</feature>
<reference evidence="3" key="1">
    <citation type="journal article" date="2019" name="Int. J. Syst. Evol. Microbiol.">
        <title>The Global Catalogue of Microorganisms (GCM) 10K type strain sequencing project: providing services to taxonomists for standard genome sequencing and annotation.</title>
        <authorList>
            <consortium name="The Broad Institute Genomics Platform"/>
            <consortium name="The Broad Institute Genome Sequencing Center for Infectious Disease"/>
            <person name="Wu L."/>
            <person name="Ma J."/>
        </authorList>
    </citation>
    <scope>NUCLEOTIDE SEQUENCE [LARGE SCALE GENOMIC DNA]</scope>
    <source>
        <strain evidence="3">JCM 17805</strain>
    </source>
</reference>
<organism evidence="2 3">
    <name type="scientific">Kistimonas scapharcae</name>
    <dbReference type="NCBI Taxonomy" id="1036133"/>
    <lineage>
        <taxon>Bacteria</taxon>
        <taxon>Pseudomonadati</taxon>
        <taxon>Pseudomonadota</taxon>
        <taxon>Gammaproteobacteria</taxon>
        <taxon>Oceanospirillales</taxon>
        <taxon>Endozoicomonadaceae</taxon>
        <taxon>Kistimonas</taxon>
    </lineage>
</organism>
<comment type="caution">
    <text evidence="2">The sequence shown here is derived from an EMBL/GenBank/DDBJ whole genome shotgun (WGS) entry which is preliminary data.</text>
</comment>
<protein>
    <recommendedName>
        <fullName evidence="4">Transposase</fullName>
    </recommendedName>
</protein>
<accession>A0ABP8UYV1</accession>